<feature type="signal peptide" evidence="2">
    <location>
        <begin position="1"/>
        <end position="25"/>
    </location>
</feature>
<evidence type="ECO:0000256" key="1">
    <source>
        <dbReference type="SAM" id="MobiDB-lite"/>
    </source>
</evidence>
<evidence type="ECO:0000313" key="3">
    <source>
        <dbReference type="EMBL" id="NUZ07176.1"/>
    </source>
</evidence>
<evidence type="ECO:0000256" key="2">
    <source>
        <dbReference type="SAM" id="SignalP"/>
    </source>
</evidence>
<feature type="region of interest" description="Disordered" evidence="1">
    <location>
        <begin position="101"/>
        <end position="138"/>
    </location>
</feature>
<proteinExistence type="predicted"/>
<dbReference type="InterPro" id="IPR028974">
    <property type="entry name" value="TSP_type-3_rpt"/>
</dbReference>
<evidence type="ECO:0000313" key="4">
    <source>
        <dbReference type="Proteomes" id="UP000529637"/>
    </source>
</evidence>
<comment type="caution">
    <text evidence="3">The sequence shown here is derived from an EMBL/GenBank/DDBJ whole genome shotgun (WGS) entry which is preliminary data.</text>
</comment>
<keyword evidence="4" id="KW-1185">Reference proteome</keyword>
<organism evidence="3 4">
    <name type="scientific">Piscinibacter koreensis</name>
    <dbReference type="NCBI Taxonomy" id="2742824"/>
    <lineage>
        <taxon>Bacteria</taxon>
        <taxon>Pseudomonadati</taxon>
        <taxon>Pseudomonadota</taxon>
        <taxon>Betaproteobacteria</taxon>
        <taxon>Burkholderiales</taxon>
        <taxon>Sphaerotilaceae</taxon>
        <taxon>Piscinibacter</taxon>
    </lineage>
</organism>
<name>A0A7Y6TXL6_9BURK</name>
<reference evidence="3 4" key="1">
    <citation type="submission" date="2020-06" db="EMBL/GenBank/DDBJ databases">
        <title>Schlegella sp. ID0723 isolated from air conditioner.</title>
        <authorList>
            <person name="Kim D.Y."/>
            <person name="Kim D.-U."/>
        </authorList>
    </citation>
    <scope>NUCLEOTIDE SEQUENCE [LARGE SCALE GENOMIC DNA]</scope>
    <source>
        <strain evidence="3 4">ID0723</strain>
    </source>
</reference>
<keyword evidence="2" id="KW-0732">Signal</keyword>
<dbReference type="Proteomes" id="UP000529637">
    <property type="component" value="Unassembled WGS sequence"/>
</dbReference>
<gene>
    <name evidence="3" type="ORF">HQN59_15540</name>
</gene>
<feature type="chain" id="PRO_5031475968" evidence="2">
    <location>
        <begin position="26"/>
        <end position="138"/>
    </location>
</feature>
<dbReference type="SUPFAM" id="SSF103647">
    <property type="entry name" value="TSP type-3 repeat"/>
    <property type="match status" value="1"/>
</dbReference>
<feature type="compositionally biased region" description="Basic and acidic residues" evidence="1">
    <location>
        <begin position="101"/>
        <end position="131"/>
    </location>
</feature>
<dbReference type="EMBL" id="JABWMJ010000007">
    <property type="protein sequence ID" value="NUZ07176.1"/>
    <property type="molecule type" value="Genomic_DNA"/>
</dbReference>
<dbReference type="Gene3D" id="4.10.1080.10">
    <property type="entry name" value="TSP type-3 repeat"/>
    <property type="match status" value="1"/>
</dbReference>
<accession>A0A7Y6TXL6</accession>
<protein>
    <submittedName>
        <fullName evidence="3">YXWGXW repeat-containing protein</fullName>
    </submittedName>
</protein>
<dbReference type="InterPro" id="IPR024447">
    <property type="entry name" value="YXWGXW_rpt"/>
</dbReference>
<dbReference type="RefSeq" id="WP_176070031.1">
    <property type="nucleotide sequence ID" value="NZ_JABWMJ010000007.1"/>
</dbReference>
<dbReference type="AlphaFoldDB" id="A0A7Y6TXL6"/>
<dbReference type="GO" id="GO:0005509">
    <property type="term" value="F:calcium ion binding"/>
    <property type="evidence" value="ECO:0007669"/>
    <property type="project" value="InterPro"/>
</dbReference>
<dbReference type="Pfam" id="PF12779">
    <property type="entry name" value="WXXGXW"/>
    <property type="match status" value="1"/>
</dbReference>
<sequence>MKKTLLAAALVAASLGGGVAAPAIAQPRIEINVAPPPPRHEVVPAPRRGWVWSPGHWEWRGRRHVWVEGSWVRERPGYVYAAPTWVERNGRWYYERGGWERGRRDRDRDGVPNRFDRDRDGDGVPNRRDDSPNNPYRR</sequence>